<name>A0A164HYY2_9CRUS</name>
<gene>
    <name evidence="2" type="ORF">APZ42_002891</name>
</gene>
<dbReference type="AlphaFoldDB" id="A0A164HYY2"/>
<proteinExistence type="predicted"/>
<feature type="region of interest" description="Disordered" evidence="1">
    <location>
        <begin position="84"/>
        <end position="109"/>
    </location>
</feature>
<dbReference type="Proteomes" id="UP000076858">
    <property type="component" value="Unassembled WGS sequence"/>
</dbReference>
<feature type="compositionally biased region" description="Basic and acidic residues" evidence="1">
    <location>
        <begin position="89"/>
        <end position="100"/>
    </location>
</feature>
<sequence length="109" mass="11712">ENDVASAARVHCFCPAPAGFRHRRRPVGRLHGAGRPCRTAGKEGRREGWRDFPRCHLGGGRADRERGLPGPAFRLAEIHRAAGGHPAFGHRDSAAGDQGHRRAVPAGCP</sequence>
<evidence type="ECO:0000313" key="3">
    <source>
        <dbReference type="Proteomes" id="UP000076858"/>
    </source>
</evidence>
<keyword evidence="3" id="KW-1185">Reference proteome</keyword>
<evidence type="ECO:0000256" key="1">
    <source>
        <dbReference type="SAM" id="MobiDB-lite"/>
    </source>
</evidence>
<accession>A0A164HYY2</accession>
<feature type="non-terminal residue" evidence="2">
    <location>
        <position position="109"/>
    </location>
</feature>
<feature type="non-terminal residue" evidence="2">
    <location>
        <position position="1"/>
    </location>
</feature>
<comment type="caution">
    <text evidence="2">The sequence shown here is derived from an EMBL/GenBank/DDBJ whole genome shotgun (WGS) entry which is preliminary data.</text>
</comment>
<reference evidence="2 3" key="1">
    <citation type="submission" date="2016-03" db="EMBL/GenBank/DDBJ databases">
        <title>EvidentialGene: Evidence-directed Construction of Genes on Genomes.</title>
        <authorList>
            <person name="Gilbert D.G."/>
            <person name="Choi J.-H."/>
            <person name="Mockaitis K."/>
            <person name="Colbourne J."/>
            <person name="Pfrender M."/>
        </authorList>
    </citation>
    <scope>NUCLEOTIDE SEQUENCE [LARGE SCALE GENOMIC DNA]</scope>
    <source>
        <strain evidence="2 3">Xinb3</strain>
        <tissue evidence="2">Complete organism</tissue>
    </source>
</reference>
<evidence type="ECO:0000313" key="2">
    <source>
        <dbReference type="EMBL" id="KZS00706.1"/>
    </source>
</evidence>
<dbReference type="EMBL" id="LRGB01008861">
    <property type="protein sequence ID" value="KZS00706.1"/>
    <property type="molecule type" value="Genomic_DNA"/>
</dbReference>
<protein>
    <submittedName>
        <fullName evidence="2">Uncharacterized protein</fullName>
    </submittedName>
</protein>
<organism evidence="2 3">
    <name type="scientific">Daphnia magna</name>
    <dbReference type="NCBI Taxonomy" id="35525"/>
    <lineage>
        <taxon>Eukaryota</taxon>
        <taxon>Metazoa</taxon>
        <taxon>Ecdysozoa</taxon>
        <taxon>Arthropoda</taxon>
        <taxon>Crustacea</taxon>
        <taxon>Branchiopoda</taxon>
        <taxon>Diplostraca</taxon>
        <taxon>Cladocera</taxon>
        <taxon>Anomopoda</taxon>
        <taxon>Daphniidae</taxon>
        <taxon>Daphnia</taxon>
    </lineage>
</organism>